<dbReference type="AlphaFoldDB" id="A0A9I9DI21"/>
<name>A0A9I9DI21_CUCME</name>
<sequence length="49" mass="5820">MVKHDDKDFRVSGRKIFEDLGQRDSGGHQRQLDTKRRCWWTVDGAMVKE</sequence>
<evidence type="ECO:0000313" key="1">
    <source>
        <dbReference type="EnsemblPlants" id="MELO3C018925.2.1"/>
    </source>
</evidence>
<dbReference type="EnsemblPlants" id="MELO3C018925.2.1">
    <property type="protein sequence ID" value="MELO3C018925.2.1"/>
    <property type="gene ID" value="MELO3C018925.2"/>
</dbReference>
<accession>A0A9I9DI21</accession>
<reference evidence="1" key="1">
    <citation type="submission" date="2023-03" db="UniProtKB">
        <authorList>
            <consortium name="EnsemblPlants"/>
        </authorList>
    </citation>
    <scope>IDENTIFICATION</scope>
</reference>
<protein>
    <submittedName>
        <fullName evidence="1">Uncharacterized protein</fullName>
    </submittedName>
</protein>
<proteinExistence type="predicted"/>
<dbReference type="Gramene" id="MELO3C018925.2.1">
    <property type="protein sequence ID" value="MELO3C018925.2.1"/>
    <property type="gene ID" value="MELO3C018925.2"/>
</dbReference>
<organism evidence="1">
    <name type="scientific">Cucumis melo</name>
    <name type="common">Muskmelon</name>
    <dbReference type="NCBI Taxonomy" id="3656"/>
    <lineage>
        <taxon>Eukaryota</taxon>
        <taxon>Viridiplantae</taxon>
        <taxon>Streptophyta</taxon>
        <taxon>Embryophyta</taxon>
        <taxon>Tracheophyta</taxon>
        <taxon>Spermatophyta</taxon>
        <taxon>Magnoliopsida</taxon>
        <taxon>eudicotyledons</taxon>
        <taxon>Gunneridae</taxon>
        <taxon>Pentapetalae</taxon>
        <taxon>rosids</taxon>
        <taxon>fabids</taxon>
        <taxon>Cucurbitales</taxon>
        <taxon>Cucurbitaceae</taxon>
        <taxon>Benincaseae</taxon>
        <taxon>Cucumis</taxon>
    </lineage>
</organism>